<evidence type="ECO:0000313" key="4">
    <source>
        <dbReference type="Ensembl" id="ENSNBRP00000025102.1"/>
    </source>
</evidence>
<feature type="domain" description="Reverse transcriptase" evidence="3">
    <location>
        <begin position="1"/>
        <end position="177"/>
    </location>
</feature>
<dbReference type="InterPro" id="IPR043128">
    <property type="entry name" value="Rev_trsase/Diguanyl_cyclase"/>
</dbReference>
<evidence type="ECO:0000256" key="2">
    <source>
        <dbReference type="ARBA" id="ARBA00012180"/>
    </source>
</evidence>
<dbReference type="Ensembl" id="ENSNBRT00000025757.1">
    <property type="protein sequence ID" value="ENSNBRP00000025102.1"/>
    <property type="gene ID" value="ENSNBRG00000019184.1"/>
</dbReference>
<comment type="similarity">
    <text evidence="1">Belongs to the beta type-B retroviral polymerase family. HERV class-II K(HML-2) pol subfamily.</text>
</comment>
<proteinExistence type="inferred from homology"/>
<protein>
    <recommendedName>
        <fullName evidence="2">ribonuclease H</fullName>
        <ecNumber evidence="2">3.1.26.4</ecNumber>
    </recommendedName>
</protein>
<organism evidence="4 5">
    <name type="scientific">Neolamprologus brichardi</name>
    <name type="common">Fairy cichlid</name>
    <name type="synonym">Lamprologus brichardi</name>
    <dbReference type="NCBI Taxonomy" id="32507"/>
    <lineage>
        <taxon>Eukaryota</taxon>
        <taxon>Metazoa</taxon>
        <taxon>Chordata</taxon>
        <taxon>Craniata</taxon>
        <taxon>Vertebrata</taxon>
        <taxon>Euteleostomi</taxon>
        <taxon>Actinopterygii</taxon>
        <taxon>Neopterygii</taxon>
        <taxon>Teleostei</taxon>
        <taxon>Neoteleostei</taxon>
        <taxon>Acanthomorphata</taxon>
        <taxon>Ovalentaria</taxon>
        <taxon>Cichlomorphae</taxon>
        <taxon>Cichliformes</taxon>
        <taxon>Cichlidae</taxon>
        <taxon>African cichlids</taxon>
        <taxon>Pseudocrenilabrinae</taxon>
        <taxon>Lamprologini</taxon>
        <taxon>Neolamprologus</taxon>
    </lineage>
</organism>
<dbReference type="CDD" id="cd01650">
    <property type="entry name" value="RT_nLTR_like"/>
    <property type="match status" value="1"/>
</dbReference>
<dbReference type="GO" id="GO:0004523">
    <property type="term" value="F:RNA-DNA hybrid ribonuclease activity"/>
    <property type="evidence" value="ECO:0007669"/>
    <property type="project" value="UniProtKB-EC"/>
</dbReference>
<dbReference type="STRING" id="32507.ENSNBRP00000025102"/>
<reference evidence="4" key="1">
    <citation type="submission" date="2025-08" db="UniProtKB">
        <authorList>
            <consortium name="Ensembl"/>
        </authorList>
    </citation>
    <scope>IDENTIFICATION</scope>
</reference>
<dbReference type="Pfam" id="PF00078">
    <property type="entry name" value="RVT_1"/>
    <property type="match status" value="1"/>
</dbReference>
<evidence type="ECO:0000256" key="1">
    <source>
        <dbReference type="ARBA" id="ARBA00010879"/>
    </source>
</evidence>
<dbReference type="PANTHER" id="PTHR47027:SF28">
    <property type="entry name" value="ENDONUCLEASE-REVERSE TRANSCRIPTASE"/>
    <property type="match status" value="1"/>
</dbReference>
<dbReference type="OMA" id="MLWHILE"/>
<sequence length="198" mass="22207">MEKHREKNKMVHMVLLDLEKAFNRVPHKLIWRSLRTHGVPEAYVKWTQLLYRNVTSEVRCSAGTSPAFPITVGVHQGSALSPLLFTLCMDTATADLQSPHPWSLLYADDMCLSETENCLALQTQTQAWKDRLSENGMRLNIKKTEYLECGPQTNSTITIDGEPLTKVAQFKYLGSLVTTDCDQTPDSVSKQHGGSGIR</sequence>
<name>A0A3Q4I4B9_NEOBR</name>
<dbReference type="Proteomes" id="UP000261580">
    <property type="component" value="Unassembled WGS sequence"/>
</dbReference>
<dbReference type="AlphaFoldDB" id="A0A3Q4I4B9"/>
<dbReference type="PROSITE" id="PS50878">
    <property type="entry name" value="RT_POL"/>
    <property type="match status" value="1"/>
</dbReference>
<evidence type="ECO:0000313" key="5">
    <source>
        <dbReference type="Proteomes" id="UP000261580"/>
    </source>
</evidence>
<evidence type="ECO:0000259" key="3">
    <source>
        <dbReference type="PROSITE" id="PS50878"/>
    </source>
</evidence>
<dbReference type="Gene3D" id="3.30.70.270">
    <property type="match status" value="1"/>
</dbReference>
<dbReference type="InterPro" id="IPR043502">
    <property type="entry name" value="DNA/RNA_pol_sf"/>
</dbReference>
<reference evidence="4" key="2">
    <citation type="submission" date="2025-09" db="UniProtKB">
        <authorList>
            <consortium name="Ensembl"/>
        </authorList>
    </citation>
    <scope>IDENTIFICATION</scope>
</reference>
<dbReference type="InterPro" id="IPR000477">
    <property type="entry name" value="RT_dom"/>
</dbReference>
<dbReference type="GeneTree" id="ENSGT00940000165370"/>
<dbReference type="PANTHER" id="PTHR47027">
    <property type="entry name" value="REVERSE TRANSCRIPTASE DOMAIN-CONTAINING PROTEIN"/>
    <property type="match status" value="1"/>
</dbReference>
<accession>A0A3Q4I4B9</accession>
<dbReference type="SUPFAM" id="SSF56672">
    <property type="entry name" value="DNA/RNA polymerases"/>
    <property type="match status" value="1"/>
</dbReference>
<keyword evidence="5" id="KW-1185">Reference proteome</keyword>
<dbReference type="EC" id="3.1.26.4" evidence="2"/>